<keyword evidence="2" id="KW-1185">Reference proteome</keyword>
<dbReference type="Proteomes" id="UP000669179">
    <property type="component" value="Unassembled WGS sequence"/>
</dbReference>
<dbReference type="InterPro" id="IPR043737">
    <property type="entry name" value="DUF5682"/>
</dbReference>
<dbReference type="AlphaFoldDB" id="A0A939PD46"/>
<evidence type="ECO:0000313" key="2">
    <source>
        <dbReference type="Proteomes" id="UP000669179"/>
    </source>
</evidence>
<dbReference type="EMBL" id="JAGEOJ010000011">
    <property type="protein sequence ID" value="MBO2450642.1"/>
    <property type="molecule type" value="Genomic_DNA"/>
</dbReference>
<gene>
    <name evidence="1" type="ORF">J4573_26300</name>
</gene>
<protein>
    <submittedName>
        <fullName evidence="1">Uncharacterized protein</fullName>
    </submittedName>
</protein>
<reference evidence="1" key="1">
    <citation type="submission" date="2021-03" db="EMBL/GenBank/DDBJ databases">
        <authorList>
            <person name="Kanchanasin P."/>
            <person name="Saeng-In P."/>
            <person name="Phongsopitanun W."/>
            <person name="Yuki M."/>
            <person name="Kudo T."/>
            <person name="Ohkuma M."/>
            <person name="Tanasupawat S."/>
        </authorList>
    </citation>
    <scope>NUCLEOTIDE SEQUENCE</scope>
    <source>
        <strain evidence="1">GKU 128</strain>
    </source>
</reference>
<organism evidence="1 2">
    <name type="scientific">Actinomadura barringtoniae</name>
    <dbReference type="NCBI Taxonomy" id="1427535"/>
    <lineage>
        <taxon>Bacteria</taxon>
        <taxon>Bacillati</taxon>
        <taxon>Actinomycetota</taxon>
        <taxon>Actinomycetes</taxon>
        <taxon>Streptosporangiales</taxon>
        <taxon>Thermomonosporaceae</taxon>
        <taxon>Actinomadura</taxon>
    </lineage>
</organism>
<accession>A0A939PD46</accession>
<comment type="caution">
    <text evidence="1">The sequence shown here is derived from an EMBL/GenBank/DDBJ whole genome shotgun (WGS) entry which is preliminary data.</text>
</comment>
<dbReference type="RefSeq" id="WP_208258535.1">
    <property type="nucleotide sequence ID" value="NZ_JAGEOJ010000011.1"/>
</dbReference>
<name>A0A939PD46_9ACTN</name>
<dbReference type="Pfam" id="PF18934">
    <property type="entry name" value="DUF5682"/>
    <property type="match status" value="1"/>
</dbReference>
<sequence length="750" mass="80070">MTVSFIGVRHHSPACARLVRRTIEALRPAYVLIEGPADINGRLGELTLGHDLPVAVFTHYRDDERAHLSWTPFCAYSPEWVALTAGQAAGAQVRFIDLPAWHPAFADRSNRYADAEQRYADVMERLCGAFAVDNVDVLWDHMVEVEPDDELERRLETYFDLVRGEASAGESDTAREAYMAGWVRAAEAEAGDRPVVVVSGGFHRPALKELAANGPTEWPQVPLLPDGAKGGSYLVPYSFRRLDSFTGYQSGMPSPEYYQRLWESGPEGAAAGLTEVVVARLRKRKQYVSTADLIAARTLTEGLARLRGHRVLARTDLLDGLVAALVSDDLEQPLPWTRRGTIVRGTHPVVAAMVAALSGDRVGRLHPDTPAPPLVHDVTAELERLGLDHEGTVTLSLGDDADLARSRVLHRLSVLGIPGVERDSGPAAGDDPTLEERWTLTRDEMRLSALIEAGAHGATLLDAAAAVLGQRTAAAGTDMGRLGGVLFDTALCGCMDLSDEITKVITASVGSASDVAGLGGVLATSLGLWRHDRLLGTARSALLGTVVELCVTRVLWLVEGVRGGPAPADLGRLNALAATRDALVHAAGPLGLDRDVATGVARRISLNAEAPPDLRGGAFGLGWSLGDAADPVRAVRGAAGPHILGDWLAGLFALAREEVLTESGVLTVLDEMVSGFGEEDFLVALPALRQAFEYFPPRERETIAKGLLDLRGLKGSARSLLKGGGDPLLIAEARALEEKVERLLAGEGLS</sequence>
<proteinExistence type="predicted"/>
<evidence type="ECO:0000313" key="1">
    <source>
        <dbReference type="EMBL" id="MBO2450642.1"/>
    </source>
</evidence>